<evidence type="ECO:0000256" key="3">
    <source>
        <dbReference type="ARBA" id="ARBA00012552"/>
    </source>
</evidence>
<evidence type="ECO:0000259" key="13">
    <source>
        <dbReference type="Pfam" id="PF13087"/>
    </source>
</evidence>
<reference evidence="15" key="1">
    <citation type="journal article" date="2017" name="bioRxiv">
        <title>Comparative analysis of the genomes of Stylophora pistillata and Acropora digitifera provides evidence for extensive differences between species of corals.</title>
        <authorList>
            <person name="Voolstra C.R."/>
            <person name="Li Y."/>
            <person name="Liew Y.J."/>
            <person name="Baumgarten S."/>
            <person name="Zoccola D."/>
            <person name="Flot J.-F."/>
            <person name="Tambutte S."/>
            <person name="Allemand D."/>
            <person name="Aranda M."/>
        </authorList>
    </citation>
    <scope>NUCLEOTIDE SEQUENCE [LARGE SCALE GENOMIC DNA]</scope>
</reference>
<keyword evidence="4" id="KW-0963">Cytoplasm</keyword>
<dbReference type="GO" id="GO:0005524">
    <property type="term" value="F:ATP binding"/>
    <property type="evidence" value="ECO:0007669"/>
    <property type="project" value="UniProtKB-KW"/>
</dbReference>
<protein>
    <recommendedName>
        <fullName evidence="3">RNA helicase</fullName>
        <ecNumber evidence="3">3.6.4.13</ecNumber>
    </recommendedName>
</protein>
<comment type="subcellular location">
    <subcellularLocation>
        <location evidence="1">Cytoplasm</location>
        <location evidence="1">Cytoplasmic ribonucleoprotein granule</location>
    </subcellularLocation>
</comment>
<comment type="similarity">
    <text evidence="2">Belongs to the DNA2/NAM7 helicase family. SDE3 subfamily.</text>
</comment>
<dbReference type="InterPro" id="IPR041677">
    <property type="entry name" value="DNA2/NAM7_AAA_11"/>
</dbReference>
<name>A0A2B4RLI0_STYPI</name>
<evidence type="ECO:0000259" key="12">
    <source>
        <dbReference type="Pfam" id="PF13086"/>
    </source>
</evidence>
<evidence type="ECO:0000256" key="4">
    <source>
        <dbReference type="ARBA" id="ARBA00022490"/>
    </source>
</evidence>
<keyword evidence="6" id="KW-0378">Hydrolase</keyword>
<evidence type="ECO:0000256" key="11">
    <source>
        <dbReference type="ARBA" id="ARBA00047984"/>
    </source>
</evidence>
<evidence type="ECO:0000313" key="15">
    <source>
        <dbReference type="Proteomes" id="UP000225706"/>
    </source>
</evidence>
<evidence type="ECO:0000256" key="2">
    <source>
        <dbReference type="ARBA" id="ARBA00005601"/>
    </source>
</evidence>
<keyword evidence="7 14" id="KW-0347">Helicase</keyword>
<dbReference type="STRING" id="50429.A0A2B4RLI0"/>
<evidence type="ECO:0000256" key="5">
    <source>
        <dbReference type="ARBA" id="ARBA00022741"/>
    </source>
</evidence>
<dbReference type="InterPro" id="IPR027417">
    <property type="entry name" value="P-loop_NTPase"/>
</dbReference>
<evidence type="ECO:0000256" key="9">
    <source>
        <dbReference type="ARBA" id="ARBA00022884"/>
    </source>
</evidence>
<accession>A0A2B4RLI0</accession>
<evidence type="ECO:0000256" key="10">
    <source>
        <dbReference type="ARBA" id="ARBA00023158"/>
    </source>
</evidence>
<dbReference type="CDD" id="cd18808">
    <property type="entry name" value="SF1_C_Upf1"/>
    <property type="match status" value="1"/>
</dbReference>
<sequence length="461" mass="52710">MEHRACEQIASVNRQEMRHVLFPTEDSLDQRGEINKEVRFFYDRHLNGEQQQAVQKIVSGASRPAPYLVFAPPGTGKTVTLLEAIKQVHVLIGSSYILACAPENSAADLLAERLLAHVDRGKLFRMYATSRPWDFVPPKLKARRVMQQNLSVSSLWQTSWTPITPGAVSWCLQLGPILRSPISQKYGLEISLLERLMTSCPAYTRGPSGNYNSNLLTKLMNNYRSHRAIIEIPKQLFYENELNECAGDFRNMMIGWEELPNKNFPIIFHPVFGKDEREGSSPSFFNVAEVATIERYPRKLLDDNVRSRGLKHLRPEMIGVISPYKRQVQKIQKMIEKRRFGDEIKVGSVEEFQGQERGVVILSTVRCTKKEYLEMDKDFYLGFLNNAKRFNVAVTRAQALLIVIGNPDMLCLDKNWKTFVNYCRANDATVNVERKEKVEDIADTLKRLNLFSAATSGDQLF</sequence>
<comment type="caution">
    <text evidence="14">The sequence shown here is derived from an EMBL/GenBank/DDBJ whole genome shotgun (WGS) entry which is preliminary data.</text>
</comment>
<dbReference type="EC" id="3.6.4.13" evidence="3"/>
<keyword evidence="5" id="KW-0547">Nucleotide-binding</keyword>
<dbReference type="Proteomes" id="UP000225706">
    <property type="component" value="Unassembled WGS sequence"/>
</dbReference>
<feature type="domain" description="DNA2/NAM7 helicase-like C-terminal" evidence="13">
    <location>
        <begin position="189"/>
        <end position="407"/>
    </location>
</feature>
<dbReference type="GO" id="GO:0016787">
    <property type="term" value="F:hydrolase activity"/>
    <property type="evidence" value="ECO:0007669"/>
    <property type="project" value="UniProtKB-KW"/>
</dbReference>
<dbReference type="SUPFAM" id="SSF52540">
    <property type="entry name" value="P-loop containing nucleoside triphosphate hydrolases"/>
    <property type="match status" value="1"/>
</dbReference>
<proteinExistence type="inferred from homology"/>
<evidence type="ECO:0000256" key="1">
    <source>
        <dbReference type="ARBA" id="ARBA00004331"/>
    </source>
</evidence>
<dbReference type="Pfam" id="PF13087">
    <property type="entry name" value="AAA_12"/>
    <property type="match status" value="1"/>
</dbReference>
<dbReference type="GO" id="GO:0031047">
    <property type="term" value="P:regulatory ncRNA-mediated gene silencing"/>
    <property type="evidence" value="ECO:0007669"/>
    <property type="project" value="UniProtKB-KW"/>
</dbReference>
<organism evidence="14 15">
    <name type="scientific">Stylophora pistillata</name>
    <name type="common">Smooth cauliflower coral</name>
    <dbReference type="NCBI Taxonomy" id="50429"/>
    <lineage>
        <taxon>Eukaryota</taxon>
        <taxon>Metazoa</taxon>
        <taxon>Cnidaria</taxon>
        <taxon>Anthozoa</taxon>
        <taxon>Hexacorallia</taxon>
        <taxon>Scleractinia</taxon>
        <taxon>Astrocoeniina</taxon>
        <taxon>Pocilloporidae</taxon>
        <taxon>Stylophora</taxon>
    </lineage>
</organism>
<dbReference type="Gene3D" id="3.40.50.300">
    <property type="entry name" value="P-loop containing nucleotide triphosphate hydrolases"/>
    <property type="match status" value="2"/>
</dbReference>
<keyword evidence="15" id="KW-1185">Reference proteome</keyword>
<dbReference type="Pfam" id="PF13086">
    <property type="entry name" value="AAA_11"/>
    <property type="match status" value="1"/>
</dbReference>
<evidence type="ECO:0000313" key="14">
    <source>
        <dbReference type="EMBL" id="PFX17669.1"/>
    </source>
</evidence>
<dbReference type="OrthoDB" id="6513042at2759"/>
<dbReference type="EMBL" id="LSMT01000457">
    <property type="protein sequence ID" value="PFX17669.1"/>
    <property type="molecule type" value="Genomic_DNA"/>
</dbReference>
<dbReference type="PANTHER" id="PTHR45418:SF1">
    <property type="entry name" value="CANCER_TESTIS ANTIGEN 55"/>
    <property type="match status" value="1"/>
</dbReference>
<dbReference type="GO" id="GO:0003724">
    <property type="term" value="F:RNA helicase activity"/>
    <property type="evidence" value="ECO:0007669"/>
    <property type="project" value="UniProtKB-EC"/>
</dbReference>
<comment type="catalytic activity">
    <reaction evidence="11">
        <text>ATP + H2O = ADP + phosphate + H(+)</text>
        <dbReference type="Rhea" id="RHEA:13065"/>
        <dbReference type="ChEBI" id="CHEBI:15377"/>
        <dbReference type="ChEBI" id="CHEBI:15378"/>
        <dbReference type="ChEBI" id="CHEBI:30616"/>
        <dbReference type="ChEBI" id="CHEBI:43474"/>
        <dbReference type="ChEBI" id="CHEBI:456216"/>
        <dbReference type="EC" id="3.6.4.13"/>
    </reaction>
</comment>
<dbReference type="PANTHER" id="PTHR45418">
    <property type="entry name" value="CANCER/TESTIS ANTIGEN 55"/>
    <property type="match status" value="1"/>
</dbReference>
<keyword evidence="10" id="KW-0943">RNA-mediated gene silencing</keyword>
<keyword evidence="8" id="KW-0067">ATP-binding</keyword>
<dbReference type="InterPro" id="IPR047187">
    <property type="entry name" value="SF1_C_Upf1"/>
</dbReference>
<gene>
    <name evidence="14" type="primary">Mov10</name>
    <name evidence="14" type="ORF">AWC38_SpisGene18008</name>
</gene>
<keyword evidence="9" id="KW-0694">RNA-binding</keyword>
<evidence type="ECO:0000256" key="7">
    <source>
        <dbReference type="ARBA" id="ARBA00022806"/>
    </source>
</evidence>
<dbReference type="GO" id="GO:0036464">
    <property type="term" value="C:cytoplasmic ribonucleoprotein granule"/>
    <property type="evidence" value="ECO:0007669"/>
    <property type="project" value="UniProtKB-SubCell"/>
</dbReference>
<dbReference type="FunFam" id="3.40.50.300:FF:000608">
    <property type="entry name" value="Mov10 RISC complex RNA helicase"/>
    <property type="match status" value="1"/>
</dbReference>
<evidence type="ECO:0000256" key="6">
    <source>
        <dbReference type="ARBA" id="ARBA00022801"/>
    </source>
</evidence>
<feature type="domain" description="DNA2/NAM7 helicase helicase" evidence="12">
    <location>
        <begin position="45"/>
        <end position="129"/>
    </location>
</feature>
<evidence type="ECO:0000256" key="8">
    <source>
        <dbReference type="ARBA" id="ARBA00022840"/>
    </source>
</evidence>
<dbReference type="GO" id="GO:0003723">
    <property type="term" value="F:RNA binding"/>
    <property type="evidence" value="ECO:0007669"/>
    <property type="project" value="UniProtKB-KW"/>
</dbReference>
<dbReference type="InterPro" id="IPR041679">
    <property type="entry name" value="DNA2/NAM7-like_C"/>
</dbReference>
<dbReference type="AlphaFoldDB" id="A0A2B4RLI0"/>